<name>A0A8J3ZPJ5_9ACTN</name>
<protein>
    <recommendedName>
        <fullName evidence="4">TIGR02677 family protein</fullName>
    </recommendedName>
</protein>
<organism evidence="2 3">
    <name type="scientific">Virgisporangium ochraceum</name>
    <dbReference type="NCBI Taxonomy" id="65505"/>
    <lineage>
        <taxon>Bacteria</taxon>
        <taxon>Bacillati</taxon>
        <taxon>Actinomycetota</taxon>
        <taxon>Actinomycetes</taxon>
        <taxon>Micromonosporales</taxon>
        <taxon>Micromonosporaceae</taxon>
        <taxon>Virgisporangium</taxon>
    </lineage>
</organism>
<dbReference type="Proteomes" id="UP000635606">
    <property type="component" value="Unassembled WGS sequence"/>
</dbReference>
<dbReference type="InterPro" id="IPR013493">
    <property type="entry name" value="CHP02677"/>
</dbReference>
<dbReference type="AlphaFoldDB" id="A0A8J3ZPJ5"/>
<gene>
    <name evidence="2" type="ORF">Voc01_016140</name>
</gene>
<keyword evidence="3" id="KW-1185">Reference proteome</keyword>
<evidence type="ECO:0000313" key="2">
    <source>
        <dbReference type="EMBL" id="GIJ66697.1"/>
    </source>
</evidence>
<dbReference type="EMBL" id="BOPH01000020">
    <property type="protein sequence ID" value="GIJ66697.1"/>
    <property type="molecule type" value="Genomic_DNA"/>
</dbReference>
<reference evidence="2" key="1">
    <citation type="submission" date="2021-01" db="EMBL/GenBank/DDBJ databases">
        <title>Whole genome shotgun sequence of Virgisporangium ochraceum NBRC 16418.</title>
        <authorList>
            <person name="Komaki H."/>
            <person name="Tamura T."/>
        </authorList>
    </citation>
    <scope>NUCLEOTIDE SEQUENCE</scope>
    <source>
        <strain evidence="2">NBRC 16418</strain>
    </source>
</reference>
<dbReference type="Pfam" id="PF09660">
    <property type="entry name" value="DUF2397"/>
    <property type="match status" value="1"/>
</dbReference>
<proteinExistence type="predicted"/>
<sequence>MQKDGMEPDDDEERPTDGPDAWQLAGLPGGLLQASYLTSRFSAQYRLIVDVLLGEQEHTLTGVAATDLPDLLRRRLKTLGVDQGLLDDPAFRLKERMGSLERWGVVYRFQDKAVRDAEFVLDRDRYQLTETVAELHRAITSLGDDTAAAAAATLAPGILTANLTLLRDSAETDPAGAAAAWSVIATTHQSMVKAAAGWQARLAGALAGAPTQEKITTVQDTLRRYVDMWGAGIDTHSEAITALAARLAGLPAPVWRRIAVHTLGANADDAAIDSLVETHVNTLSTLRRWFDGPDCQARRLRRQMRDTIGPLLRGQRTIAAVGGHVSRRAELVDLASRLESAPDDDAAWRLWCASTGLFAARHLPGAGNPPAGNAGAVSFWDADPVPVEARLRKQGPKATTGSAARIPDRAGAKRAARHRAAEVAARAAVTEAAVLARSGQPLSRWQDLTSDELQMLLVLLGAVAAARPDRAGRRSATTGDARWLVRSDPPADGAPAAVVRTPDGRLVHPDVVLHVTPAGSTAGSRA</sequence>
<feature type="region of interest" description="Disordered" evidence="1">
    <location>
        <begin position="1"/>
        <end position="20"/>
    </location>
</feature>
<accession>A0A8J3ZPJ5</accession>
<evidence type="ECO:0008006" key="4">
    <source>
        <dbReference type="Google" id="ProtNLM"/>
    </source>
</evidence>
<evidence type="ECO:0000313" key="3">
    <source>
        <dbReference type="Proteomes" id="UP000635606"/>
    </source>
</evidence>
<comment type="caution">
    <text evidence="2">The sequence shown here is derived from an EMBL/GenBank/DDBJ whole genome shotgun (WGS) entry which is preliminary data.</text>
</comment>
<evidence type="ECO:0000256" key="1">
    <source>
        <dbReference type="SAM" id="MobiDB-lite"/>
    </source>
</evidence>